<dbReference type="EMBL" id="AP013070">
    <property type="protein sequence ID" value="BAN55096.1"/>
    <property type="molecule type" value="Genomic_DNA"/>
</dbReference>
<dbReference type="InterPro" id="IPR010732">
    <property type="entry name" value="T6SS_TssG-like"/>
</dbReference>
<organism evidence="2 3">
    <name type="scientific">Pseudomonas putida NBRC 14164</name>
    <dbReference type="NCBI Taxonomy" id="1211579"/>
    <lineage>
        <taxon>Bacteria</taxon>
        <taxon>Pseudomonadati</taxon>
        <taxon>Pseudomonadota</taxon>
        <taxon>Gammaproteobacteria</taxon>
        <taxon>Pseudomonadales</taxon>
        <taxon>Pseudomonadaceae</taxon>
        <taxon>Pseudomonas</taxon>
    </lineage>
</organism>
<name>A0ABN5UP35_PSEPU</name>
<reference evidence="2 3" key="1">
    <citation type="journal article" date="2014" name="Genome Announc.">
        <title>The Complete Genome Sequence of Pseudomonas putida NBRC 14164T Confirms High Intraspecies Variation.</title>
        <authorList>
            <person name="Ohji S."/>
            <person name="Yamazoe A."/>
            <person name="Hosoyama A."/>
            <person name="Tsuchikane K."/>
            <person name="Ezaki T."/>
            <person name="Fujita N."/>
        </authorList>
    </citation>
    <scope>NUCLEOTIDE SEQUENCE [LARGE SCALE GENOMIC DNA]</scope>
    <source>
        <strain evidence="2 3">NBRC 14164</strain>
    </source>
</reference>
<evidence type="ECO:0000256" key="1">
    <source>
        <dbReference type="SAM" id="MobiDB-lite"/>
    </source>
</evidence>
<accession>A0ABN5UP35</accession>
<proteinExistence type="predicted"/>
<evidence type="ECO:0000313" key="2">
    <source>
        <dbReference type="EMBL" id="BAN55096.1"/>
    </source>
</evidence>
<dbReference type="PANTHER" id="PTHR35564">
    <property type="match status" value="1"/>
</dbReference>
<evidence type="ECO:0000313" key="3">
    <source>
        <dbReference type="Proteomes" id="UP000016702"/>
    </source>
</evidence>
<dbReference type="Proteomes" id="UP000016702">
    <property type="component" value="Chromosome"/>
</dbReference>
<keyword evidence="3" id="KW-1185">Reference proteome</keyword>
<gene>
    <name evidence="2" type="ORF">PP4_32430</name>
</gene>
<sequence length="155" mass="17835">MANTDRQATADLADKLLSEAHQYNFFQLLERLHGLHGDDLEPRWPDEVTRRRVRLACDPRLSFPVSDVYKAQRIPAEQERYRVVATFLGLHGTDSPLPTYYLEQVAYEHAQGSPTRRNFPCVRARRRARRWSTSSSKHSGGLSTRRPAWRATTSG</sequence>
<dbReference type="Pfam" id="PF06996">
    <property type="entry name" value="T6SS_TssG"/>
    <property type="match status" value="1"/>
</dbReference>
<protein>
    <submittedName>
        <fullName evidence="2">Uncharacterized protein</fullName>
    </submittedName>
</protein>
<feature type="compositionally biased region" description="Low complexity" evidence="1">
    <location>
        <begin position="132"/>
        <end position="144"/>
    </location>
</feature>
<feature type="region of interest" description="Disordered" evidence="1">
    <location>
        <begin position="130"/>
        <end position="155"/>
    </location>
</feature>
<dbReference type="PANTHER" id="PTHR35564:SF3">
    <property type="entry name" value="TYPE VI SECRETION SYSTEM BASEPLATE SUBUNIT TSSG"/>
    <property type="match status" value="1"/>
</dbReference>